<dbReference type="SUPFAM" id="SSF103473">
    <property type="entry name" value="MFS general substrate transporter"/>
    <property type="match status" value="1"/>
</dbReference>
<sequence>MSHQLALSVAEKDFPLSKSSSTLETVQKGLAVPNSTVPDLSVPEGGLQAWTTIAGAWLVLFATFGYLYSFGVYEDFYVLEYLSNHSPSSIAWIGSFQLMMPFALGIVSGKLFDNGYFHHVQVVGGVVFTISVFMLSLAKPLQYYQIFLSQGVGLGIGLGLTFVPTASIAVHYFNKRRGLASGVALSGSAIGAAVFPIMLNHLLPTIGFARAVRATGYVVIGCLVVGNALMRTRLPPRSKRPGVSAPDIKSFFTDYAYLWSTFGLLCSSIGFYFPVIYIQLYAVQHSISSNLAFYSIAILNISSAFGRISGNYLSDLYGPFNVMVFSTFFTGASIWAMLGIHNAGSLVAISILYGFFSGAWLALALVCMSSLARSPDEVGARTGLALAMSSVGSLVSAPIQGALLTSKFLWIRPVAFSGCMLFAGAGAFIIARTLQARVRSSNKV</sequence>
<keyword evidence="6" id="KW-1185">Reference proteome</keyword>
<dbReference type="PANTHER" id="PTHR11360:SF234">
    <property type="entry name" value="MFS-TYPE TRANSPORTER DBAD-RELATED"/>
    <property type="match status" value="1"/>
</dbReference>
<comment type="subcellular location">
    <subcellularLocation>
        <location evidence="1">Membrane</location>
        <topology evidence="1">Multi-pass membrane protein</topology>
    </subcellularLocation>
</comment>
<feature type="transmembrane region" description="Helical" evidence="3">
    <location>
        <begin position="119"/>
        <end position="138"/>
    </location>
</feature>
<evidence type="ECO:0000259" key="4">
    <source>
        <dbReference type="PROSITE" id="PS50850"/>
    </source>
</evidence>
<feature type="transmembrane region" description="Helical" evidence="3">
    <location>
        <begin position="410"/>
        <end position="431"/>
    </location>
</feature>
<keyword evidence="3" id="KW-0472">Membrane</keyword>
<feature type="transmembrane region" description="Helical" evidence="3">
    <location>
        <begin position="178"/>
        <end position="199"/>
    </location>
</feature>
<feature type="transmembrane region" description="Helical" evidence="3">
    <location>
        <begin position="144"/>
        <end position="166"/>
    </location>
</feature>
<evidence type="ECO:0000313" key="6">
    <source>
        <dbReference type="Proteomes" id="UP001218218"/>
    </source>
</evidence>
<dbReference type="AlphaFoldDB" id="A0AAD7EKV3"/>
<feature type="transmembrane region" description="Helical" evidence="3">
    <location>
        <begin position="320"/>
        <end position="340"/>
    </location>
</feature>
<keyword evidence="3" id="KW-0812">Transmembrane</keyword>
<dbReference type="InterPro" id="IPR011701">
    <property type="entry name" value="MFS"/>
</dbReference>
<protein>
    <submittedName>
        <fullName evidence="5">MFS general substrate transporter</fullName>
    </submittedName>
</protein>
<evidence type="ECO:0000256" key="2">
    <source>
        <dbReference type="ARBA" id="ARBA00006727"/>
    </source>
</evidence>
<dbReference type="PANTHER" id="PTHR11360">
    <property type="entry name" value="MONOCARBOXYLATE TRANSPORTER"/>
    <property type="match status" value="1"/>
</dbReference>
<dbReference type="Proteomes" id="UP001218218">
    <property type="component" value="Unassembled WGS sequence"/>
</dbReference>
<dbReference type="InterPro" id="IPR050327">
    <property type="entry name" value="Proton-linked_MCT"/>
</dbReference>
<reference evidence="5" key="1">
    <citation type="submission" date="2023-03" db="EMBL/GenBank/DDBJ databases">
        <title>Massive genome expansion in bonnet fungi (Mycena s.s.) driven by repeated elements and novel gene families across ecological guilds.</title>
        <authorList>
            <consortium name="Lawrence Berkeley National Laboratory"/>
            <person name="Harder C.B."/>
            <person name="Miyauchi S."/>
            <person name="Viragh M."/>
            <person name="Kuo A."/>
            <person name="Thoen E."/>
            <person name="Andreopoulos B."/>
            <person name="Lu D."/>
            <person name="Skrede I."/>
            <person name="Drula E."/>
            <person name="Henrissat B."/>
            <person name="Morin E."/>
            <person name="Kohler A."/>
            <person name="Barry K."/>
            <person name="LaButti K."/>
            <person name="Morin E."/>
            <person name="Salamov A."/>
            <person name="Lipzen A."/>
            <person name="Mereny Z."/>
            <person name="Hegedus B."/>
            <person name="Baldrian P."/>
            <person name="Stursova M."/>
            <person name="Weitz H."/>
            <person name="Taylor A."/>
            <person name="Grigoriev I.V."/>
            <person name="Nagy L.G."/>
            <person name="Martin F."/>
            <person name="Kauserud H."/>
        </authorList>
    </citation>
    <scope>NUCLEOTIDE SEQUENCE</scope>
    <source>
        <strain evidence="5">CBHHK002</strain>
    </source>
</reference>
<evidence type="ECO:0000256" key="3">
    <source>
        <dbReference type="SAM" id="Phobius"/>
    </source>
</evidence>
<keyword evidence="3" id="KW-1133">Transmembrane helix</keyword>
<feature type="transmembrane region" description="Helical" evidence="3">
    <location>
        <begin position="346"/>
        <end position="372"/>
    </location>
</feature>
<dbReference type="Pfam" id="PF07690">
    <property type="entry name" value="MFS_1"/>
    <property type="match status" value="1"/>
</dbReference>
<name>A0AAD7EKV3_9AGAR</name>
<evidence type="ECO:0000256" key="1">
    <source>
        <dbReference type="ARBA" id="ARBA00004141"/>
    </source>
</evidence>
<feature type="transmembrane region" description="Helical" evidence="3">
    <location>
        <begin position="89"/>
        <end position="107"/>
    </location>
</feature>
<comment type="caution">
    <text evidence="5">The sequence shown here is derived from an EMBL/GenBank/DDBJ whole genome shotgun (WGS) entry which is preliminary data.</text>
</comment>
<gene>
    <name evidence="5" type="ORF">DFH08DRAFT_880027</name>
</gene>
<feature type="transmembrane region" description="Helical" evidence="3">
    <location>
        <begin position="291"/>
        <end position="308"/>
    </location>
</feature>
<comment type="similarity">
    <text evidence="2">Belongs to the major facilitator superfamily. Monocarboxylate porter (TC 2.A.1.13) family.</text>
</comment>
<accession>A0AAD7EKV3</accession>
<feature type="transmembrane region" description="Helical" evidence="3">
    <location>
        <begin position="49"/>
        <end position="69"/>
    </location>
</feature>
<dbReference type="GO" id="GO:0016020">
    <property type="term" value="C:membrane"/>
    <property type="evidence" value="ECO:0007669"/>
    <property type="project" value="UniProtKB-SubCell"/>
</dbReference>
<dbReference type="InterPro" id="IPR020846">
    <property type="entry name" value="MFS_dom"/>
</dbReference>
<dbReference type="InterPro" id="IPR036259">
    <property type="entry name" value="MFS_trans_sf"/>
</dbReference>
<feature type="transmembrane region" description="Helical" evidence="3">
    <location>
        <begin position="211"/>
        <end position="230"/>
    </location>
</feature>
<evidence type="ECO:0000313" key="5">
    <source>
        <dbReference type="EMBL" id="KAJ7334061.1"/>
    </source>
</evidence>
<proteinExistence type="inferred from homology"/>
<feature type="transmembrane region" description="Helical" evidence="3">
    <location>
        <begin position="256"/>
        <end position="279"/>
    </location>
</feature>
<dbReference type="PROSITE" id="PS50850">
    <property type="entry name" value="MFS"/>
    <property type="match status" value="1"/>
</dbReference>
<dbReference type="Gene3D" id="1.20.1250.20">
    <property type="entry name" value="MFS general substrate transporter like domains"/>
    <property type="match status" value="2"/>
</dbReference>
<organism evidence="5 6">
    <name type="scientific">Mycena albidolilacea</name>
    <dbReference type="NCBI Taxonomy" id="1033008"/>
    <lineage>
        <taxon>Eukaryota</taxon>
        <taxon>Fungi</taxon>
        <taxon>Dikarya</taxon>
        <taxon>Basidiomycota</taxon>
        <taxon>Agaricomycotina</taxon>
        <taxon>Agaricomycetes</taxon>
        <taxon>Agaricomycetidae</taxon>
        <taxon>Agaricales</taxon>
        <taxon>Marasmiineae</taxon>
        <taxon>Mycenaceae</taxon>
        <taxon>Mycena</taxon>
    </lineage>
</organism>
<dbReference type="GO" id="GO:0022857">
    <property type="term" value="F:transmembrane transporter activity"/>
    <property type="evidence" value="ECO:0007669"/>
    <property type="project" value="InterPro"/>
</dbReference>
<feature type="transmembrane region" description="Helical" evidence="3">
    <location>
        <begin position="384"/>
        <end position="404"/>
    </location>
</feature>
<feature type="domain" description="Major facilitator superfamily (MFS) profile" evidence="4">
    <location>
        <begin position="256"/>
        <end position="444"/>
    </location>
</feature>
<dbReference type="EMBL" id="JARIHO010000033">
    <property type="protein sequence ID" value="KAJ7334061.1"/>
    <property type="molecule type" value="Genomic_DNA"/>
</dbReference>